<feature type="compositionally biased region" description="Polar residues" evidence="1">
    <location>
        <begin position="1"/>
        <end position="12"/>
    </location>
</feature>
<feature type="non-terminal residue" evidence="2">
    <location>
        <position position="1"/>
    </location>
</feature>
<evidence type="ECO:0000256" key="1">
    <source>
        <dbReference type="SAM" id="MobiDB-lite"/>
    </source>
</evidence>
<feature type="compositionally biased region" description="Basic residues" evidence="1">
    <location>
        <begin position="48"/>
        <end position="61"/>
    </location>
</feature>
<organism evidence="2">
    <name type="scientific">Pararge aegeria</name>
    <name type="common">speckled wood butterfly</name>
    <dbReference type="NCBI Taxonomy" id="116150"/>
    <lineage>
        <taxon>Eukaryota</taxon>
        <taxon>Metazoa</taxon>
        <taxon>Ecdysozoa</taxon>
        <taxon>Arthropoda</taxon>
        <taxon>Hexapoda</taxon>
        <taxon>Insecta</taxon>
        <taxon>Pterygota</taxon>
        <taxon>Neoptera</taxon>
        <taxon>Endopterygota</taxon>
        <taxon>Lepidoptera</taxon>
        <taxon>Glossata</taxon>
        <taxon>Ditrysia</taxon>
        <taxon>Papilionoidea</taxon>
        <taxon>Nymphalidae</taxon>
        <taxon>Satyrinae</taxon>
        <taxon>Satyrini</taxon>
        <taxon>Parargina</taxon>
        <taxon>Pararge</taxon>
    </lineage>
</organism>
<accession>S4PZ79</accession>
<evidence type="ECO:0000313" key="2">
    <source>
        <dbReference type="EMBL" id="JAA90552.1"/>
    </source>
</evidence>
<protein>
    <submittedName>
        <fullName evidence="2">Uncharacterized protein</fullName>
    </submittedName>
</protein>
<dbReference type="AlphaFoldDB" id="S4PZ79"/>
<feature type="compositionally biased region" description="Gly residues" evidence="1">
    <location>
        <begin position="62"/>
        <end position="76"/>
    </location>
</feature>
<feature type="region of interest" description="Disordered" evidence="1">
    <location>
        <begin position="1"/>
        <end position="76"/>
    </location>
</feature>
<reference evidence="2" key="1">
    <citation type="journal article" date="2013" name="BMC Genomics">
        <title>Unscrambling butterfly oogenesis.</title>
        <authorList>
            <person name="Carter J.M."/>
            <person name="Baker S.C."/>
            <person name="Pink R."/>
            <person name="Carter D.R."/>
            <person name="Collins A."/>
            <person name="Tomlin J."/>
            <person name="Gibbs M."/>
            <person name="Breuker C.J."/>
        </authorList>
    </citation>
    <scope>NUCLEOTIDE SEQUENCE</scope>
    <source>
        <tissue evidence="2">Ovary</tissue>
    </source>
</reference>
<dbReference type="EMBL" id="GAIX01002008">
    <property type="protein sequence ID" value="JAA90552.1"/>
    <property type="molecule type" value="Transcribed_RNA"/>
</dbReference>
<reference evidence="2" key="2">
    <citation type="submission" date="2013-05" db="EMBL/GenBank/DDBJ databases">
        <authorList>
            <person name="Carter J.-M."/>
            <person name="Baker S.C."/>
            <person name="Pink R."/>
            <person name="Carter D.R.F."/>
            <person name="Collins A."/>
            <person name="Tomlin J."/>
            <person name="Gibbs M."/>
            <person name="Breuker C.J."/>
        </authorList>
    </citation>
    <scope>NUCLEOTIDE SEQUENCE</scope>
    <source>
        <tissue evidence="2">Ovary</tissue>
    </source>
</reference>
<proteinExistence type="predicted"/>
<sequence>NFKQGQPSNFNQGPRGPPSLLGNYNGQSFIPTRGTNDNSYNNKGTRGNFHRNQQKHFRGRGGRGFGGPRGRGRGYF</sequence>
<name>S4PZ79_9NEOP</name>
<feature type="compositionally biased region" description="Polar residues" evidence="1">
    <location>
        <begin position="22"/>
        <end position="45"/>
    </location>
</feature>